<dbReference type="InterPro" id="IPR004089">
    <property type="entry name" value="MCPsignal_dom"/>
</dbReference>
<evidence type="ECO:0000259" key="12">
    <source>
        <dbReference type="PROSITE" id="PS50885"/>
    </source>
</evidence>
<comment type="subcellular location">
    <subcellularLocation>
        <location evidence="1">Cell membrane</location>
        <topology evidence="1">Multi-pass membrane protein</topology>
    </subcellularLocation>
</comment>
<dbReference type="PANTHER" id="PTHR43531">
    <property type="entry name" value="PROTEIN ICFG"/>
    <property type="match status" value="1"/>
</dbReference>
<sequence>MKRKKKSMGFRKVLFLTVSITLTLILVITTYSGYTSSKEAIFKSEKKEAIESVSKYANLFDGWLSSKEMLATTMSKAIEQGEIKNKNRSYVAPLIKSIIDTTDGLLDSYVGFENKEMYVSVNPVPDDYDCTKRDWYQKAKEKGEAVYTSPYMDASTGQMIITIAAPCYEKNKLIGVYGCDIAVDYLVGLASEIKITENGYPVFIDEDNNILVHKEKKYLPSISSGEEEKTNLNSLDCDYKSIINKLENGETQFATGKDVDGEEKYFSFSKLDTTKWVVGYVIPQEDFNASINKIVRKFGIILIISVIIGNIFVSIILTKILKPLKKMKQMADEMSKGNLNVTFQYNGNDEIGALYHSMESTNQTIKGYIKDISYALGEMAEGNFNVWIDKEYVGDFRPIKESLNKIIMSLNKVFYEIGEATSQVSEGADNVAQEATSLASGVSEQTMTIKQLEESVNLVVNKVENNKNNAIYARELASKSKTEIEISNEKMESLLQAMKEISEMSEEIHKIVKTIDDIAFQTNILSLNAAVEAARSGEAGKGFAVVADEVRNLAGKSSLAASQTADLIERTVEAVKKGGELAYETAQSLSSVVDKTVEVDKYMEGIAESSNDEAKFMGDISSGIDTITSVVERNNCGAQNSAASSEELSGQSTVMKEMIGRFQLRQEEL</sequence>
<evidence type="ECO:0000256" key="9">
    <source>
        <dbReference type="SAM" id="Coils"/>
    </source>
</evidence>
<keyword evidence="4 10" id="KW-0812">Transmembrane</keyword>
<dbReference type="CDD" id="cd12913">
    <property type="entry name" value="PDC1_MCP_like"/>
    <property type="match status" value="1"/>
</dbReference>
<dbReference type="EMBL" id="VUMT01000023">
    <property type="protein sequence ID" value="MSS64631.1"/>
    <property type="molecule type" value="Genomic_DNA"/>
</dbReference>
<dbReference type="GO" id="GO:0004888">
    <property type="term" value="F:transmembrane signaling receptor activity"/>
    <property type="evidence" value="ECO:0007669"/>
    <property type="project" value="TreeGrafter"/>
</dbReference>
<dbReference type="AlphaFoldDB" id="A0A6L5Y1M5"/>
<dbReference type="PANTHER" id="PTHR43531:SF11">
    <property type="entry name" value="METHYL-ACCEPTING CHEMOTAXIS PROTEIN 3"/>
    <property type="match status" value="1"/>
</dbReference>
<feature type="coiled-coil region" evidence="9">
    <location>
        <begin position="449"/>
        <end position="504"/>
    </location>
</feature>
<dbReference type="InterPro" id="IPR003660">
    <property type="entry name" value="HAMP_dom"/>
</dbReference>
<gene>
    <name evidence="13" type="ORF">FYJ58_12205</name>
</gene>
<reference evidence="13 14" key="1">
    <citation type="submission" date="2019-08" db="EMBL/GenBank/DDBJ databases">
        <title>In-depth cultivation of the pig gut microbiome towards novel bacterial diversity and tailored functional studies.</title>
        <authorList>
            <person name="Wylensek D."/>
            <person name="Hitch T.C.A."/>
            <person name="Clavel T."/>
        </authorList>
    </citation>
    <scope>NUCLEOTIDE SEQUENCE [LARGE SCALE GENOMIC DNA]</scope>
    <source>
        <strain evidence="13 14">WCA-693-APC-MOT-I</strain>
    </source>
</reference>
<dbReference type="CDD" id="cd12912">
    <property type="entry name" value="PDC2_MCP_like"/>
    <property type="match status" value="1"/>
</dbReference>
<evidence type="ECO:0000256" key="5">
    <source>
        <dbReference type="ARBA" id="ARBA00022989"/>
    </source>
</evidence>
<evidence type="ECO:0000313" key="14">
    <source>
        <dbReference type="Proteomes" id="UP000482209"/>
    </source>
</evidence>
<dbReference type="Pfam" id="PF00672">
    <property type="entry name" value="HAMP"/>
    <property type="match status" value="1"/>
</dbReference>
<evidence type="ECO:0000259" key="11">
    <source>
        <dbReference type="PROSITE" id="PS50111"/>
    </source>
</evidence>
<dbReference type="GO" id="GO:0006935">
    <property type="term" value="P:chemotaxis"/>
    <property type="evidence" value="ECO:0007669"/>
    <property type="project" value="UniProtKB-KW"/>
</dbReference>
<dbReference type="Proteomes" id="UP000482209">
    <property type="component" value="Unassembled WGS sequence"/>
</dbReference>
<evidence type="ECO:0000256" key="10">
    <source>
        <dbReference type="SAM" id="Phobius"/>
    </source>
</evidence>
<dbReference type="InterPro" id="IPR033479">
    <property type="entry name" value="dCache_1"/>
</dbReference>
<dbReference type="CDD" id="cd06225">
    <property type="entry name" value="HAMP"/>
    <property type="match status" value="1"/>
</dbReference>
<comment type="similarity">
    <text evidence="7">Belongs to the methyl-accepting chemotaxis (MCP) protein family.</text>
</comment>
<protein>
    <submittedName>
        <fullName evidence="13">HAMP domain-containing protein</fullName>
    </submittedName>
</protein>
<dbReference type="GO" id="GO:0005886">
    <property type="term" value="C:plasma membrane"/>
    <property type="evidence" value="ECO:0007669"/>
    <property type="project" value="UniProtKB-SubCell"/>
</dbReference>
<dbReference type="InterPro" id="IPR051310">
    <property type="entry name" value="MCP_chemotaxis"/>
</dbReference>
<dbReference type="Gene3D" id="1.10.8.500">
    <property type="entry name" value="HAMP domain in histidine kinase"/>
    <property type="match status" value="1"/>
</dbReference>
<dbReference type="GO" id="GO:0007165">
    <property type="term" value="P:signal transduction"/>
    <property type="evidence" value="ECO:0007669"/>
    <property type="project" value="UniProtKB-KW"/>
</dbReference>
<proteinExistence type="inferred from homology"/>
<evidence type="ECO:0000256" key="1">
    <source>
        <dbReference type="ARBA" id="ARBA00004651"/>
    </source>
</evidence>
<feature type="domain" description="Methyl-accepting transducer" evidence="11">
    <location>
        <begin position="420"/>
        <end position="649"/>
    </location>
</feature>
<evidence type="ECO:0000256" key="2">
    <source>
        <dbReference type="ARBA" id="ARBA00022475"/>
    </source>
</evidence>
<dbReference type="Pfam" id="PF02743">
    <property type="entry name" value="dCache_1"/>
    <property type="match status" value="1"/>
</dbReference>
<keyword evidence="9" id="KW-0175">Coiled coil</keyword>
<evidence type="ECO:0000313" key="13">
    <source>
        <dbReference type="EMBL" id="MSS64631.1"/>
    </source>
</evidence>
<keyword evidence="5 10" id="KW-1133">Transmembrane helix</keyword>
<dbReference type="Pfam" id="PF00015">
    <property type="entry name" value="MCPsignal"/>
    <property type="match status" value="1"/>
</dbReference>
<dbReference type="Pfam" id="PF18947">
    <property type="entry name" value="HAMP_2"/>
    <property type="match status" value="1"/>
</dbReference>
<accession>A0A6L5Y1M5</accession>
<dbReference type="SMART" id="SM00283">
    <property type="entry name" value="MA"/>
    <property type="match status" value="1"/>
</dbReference>
<evidence type="ECO:0000256" key="8">
    <source>
        <dbReference type="PROSITE-ProRule" id="PRU00284"/>
    </source>
</evidence>
<name>A0A6L5Y1M5_9FIRM</name>
<keyword evidence="6 10" id="KW-0472">Membrane</keyword>
<evidence type="ECO:0000256" key="6">
    <source>
        <dbReference type="ARBA" id="ARBA00023136"/>
    </source>
</evidence>
<comment type="caution">
    <text evidence="13">The sequence shown here is derived from an EMBL/GenBank/DDBJ whole genome shotgun (WGS) entry which is preliminary data.</text>
</comment>
<feature type="domain" description="HAMP" evidence="12">
    <location>
        <begin position="318"/>
        <end position="370"/>
    </location>
</feature>
<keyword evidence="2" id="KW-1003">Cell membrane</keyword>
<evidence type="ECO:0000256" key="7">
    <source>
        <dbReference type="ARBA" id="ARBA00029447"/>
    </source>
</evidence>
<dbReference type="CDD" id="cd11386">
    <property type="entry name" value="MCP_signal"/>
    <property type="match status" value="1"/>
</dbReference>
<keyword evidence="14" id="KW-1185">Reference proteome</keyword>
<dbReference type="SMART" id="SM00304">
    <property type="entry name" value="HAMP"/>
    <property type="match status" value="1"/>
</dbReference>
<dbReference type="InterPro" id="IPR029151">
    <property type="entry name" value="Sensor-like_sf"/>
</dbReference>
<evidence type="ECO:0000256" key="4">
    <source>
        <dbReference type="ARBA" id="ARBA00022692"/>
    </source>
</evidence>
<dbReference type="PROSITE" id="PS50885">
    <property type="entry name" value="HAMP"/>
    <property type="match status" value="1"/>
</dbReference>
<keyword evidence="8" id="KW-0807">Transducer</keyword>
<keyword evidence="3" id="KW-0145">Chemotaxis</keyword>
<dbReference type="SUPFAM" id="SSF103190">
    <property type="entry name" value="Sensory domain-like"/>
    <property type="match status" value="1"/>
</dbReference>
<organism evidence="13 14">
    <name type="scientific">Velocimicrobium porci</name>
    <dbReference type="NCBI Taxonomy" id="2606634"/>
    <lineage>
        <taxon>Bacteria</taxon>
        <taxon>Bacillati</taxon>
        <taxon>Bacillota</taxon>
        <taxon>Clostridia</taxon>
        <taxon>Lachnospirales</taxon>
        <taxon>Lachnospiraceae</taxon>
        <taxon>Velocimicrobium</taxon>
    </lineage>
</organism>
<dbReference type="RefSeq" id="WP_154520025.1">
    <property type="nucleotide sequence ID" value="NZ_VUMT01000023.1"/>
</dbReference>
<evidence type="ECO:0000256" key="3">
    <source>
        <dbReference type="ARBA" id="ARBA00022500"/>
    </source>
</evidence>
<feature type="transmembrane region" description="Helical" evidence="10">
    <location>
        <begin position="298"/>
        <end position="321"/>
    </location>
</feature>
<dbReference type="Gene3D" id="1.10.287.950">
    <property type="entry name" value="Methyl-accepting chemotaxis protein"/>
    <property type="match status" value="1"/>
</dbReference>
<dbReference type="PROSITE" id="PS50111">
    <property type="entry name" value="CHEMOTAXIS_TRANSDUC_2"/>
    <property type="match status" value="1"/>
</dbReference>
<dbReference type="Gene3D" id="3.30.450.20">
    <property type="entry name" value="PAS domain"/>
    <property type="match status" value="2"/>
</dbReference>
<dbReference type="SUPFAM" id="SSF58104">
    <property type="entry name" value="Methyl-accepting chemotaxis protein (MCP) signaling domain"/>
    <property type="match status" value="1"/>
</dbReference>